<comment type="caution">
    <text evidence="3">The sequence shown here is derived from an EMBL/GenBank/DDBJ whole genome shotgun (WGS) entry which is preliminary data.</text>
</comment>
<dbReference type="Gene3D" id="1.10.10.60">
    <property type="entry name" value="Homeodomain-like"/>
    <property type="match status" value="1"/>
</dbReference>
<accession>A0ABQ9HR02</accession>
<comment type="subcellular location">
    <subcellularLocation>
        <location evidence="1">Nucleus</location>
    </subcellularLocation>
</comment>
<dbReference type="SUPFAM" id="SSF46689">
    <property type="entry name" value="Homeodomain-like"/>
    <property type="match status" value="1"/>
</dbReference>
<organism evidence="3 4">
    <name type="scientific">Dryococelus australis</name>
    <dbReference type="NCBI Taxonomy" id="614101"/>
    <lineage>
        <taxon>Eukaryota</taxon>
        <taxon>Metazoa</taxon>
        <taxon>Ecdysozoa</taxon>
        <taxon>Arthropoda</taxon>
        <taxon>Hexapoda</taxon>
        <taxon>Insecta</taxon>
        <taxon>Pterygota</taxon>
        <taxon>Neoptera</taxon>
        <taxon>Polyneoptera</taxon>
        <taxon>Phasmatodea</taxon>
        <taxon>Verophasmatodea</taxon>
        <taxon>Anareolatae</taxon>
        <taxon>Phasmatidae</taxon>
        <taxon>Eurycanthinae</taxon>
        <taxon>Dryococelus</taxon>
    </lineage>
</organism>
<reference evidence="3 4" key="1">
    <citation type="submission" date="2023-02" db="EMBL/GenBank/DDBJ databases">
        <title>LHISI_Scaffold_Assembly.</title>
        <authorList>
            <person name="Stuart O.P."/>
            <person name="Cleave R."/>
            <person name="Magrath M.J.L."/>
            <person name="Mikheyev A.S."/>
        </authorList>
    </citation>
    <scope>NUCLEOTIDE SEQUENCE [LARGE SCALE GENOMIC DNA]</scope>
    <source>
        <strain evidence="3">Daus_M_001</strain>
        <tissue evidence="3">Leg muscle</tissue>
    </source>
</reference>
<dbReference type="InterPro" id="IPR007889">
    <property type="entry name" value="HTH_Psq"/>
</dbReference>
<dbReference type="Pfam" id="PF05225">
    <property type="entry name" value="HTH_psq"/>
    <property type="match status" value="1"/>
</dbReference>
<dbReference type="Proteomes" id="UP001159363">
    <property type="component" value="Chromosome X"/>
</dbReference>
<sequence length="159" mass="18085">MHATERFDELECVQNGQYKFSPPPHARIPKRMCKMAVNPSATGYKPVNTLPPPPPSRKCLERTRHSQVRLARNTWSEDGMKLAVNSMQSDNLSVREAANTFSVPKSTLQDQVINIKNGGEVQIAPNLGRFERTFLDSYDEHLVAHIKRLDDMIMPLTRK</sequence>
<protein>
    <recommendedName>
        <fullName evidence="2">HTH psq-type domain-containing protein</fullName>
    </recommendedName>
</protein>
<name>A0ABQ9HR02_9NEOP</name>
<dbReference type="InterPro" id="IPR009057">
    <property type="entry name" value="Homeodomain-like_sf"/>
</dbReference>
<keyword evidence="4" id="KW-1185">Reference proteome</keyword>
<feature type="domain" description="HTH psq-type" evidence="2">
    <location>
        <begin position="77"/>
        <end position="114"/>
    </location>
</feature>
<proteinExistence type="predicted"/>
<evidence type="ECO:0000313" key="3">
    <source>
        <dbReference type="EMBL" id="KAJ8886801.1"/>
    </source>
</evidence>
<evidence type="ECO:0000313" key="4">
    <source>
        <dbReference type="Proteomes" id="UP001159363"/>
    </source>
</evidence>
<dbReference type="EMBL" id="JARBHB010000004">
    <property type="protein sequence ID" value="KAJ8886801.1"/>
    <property type="molecule type" value="Genomic_DNA"/>
</dbReference>
<evidence type="ECO:0000259" key="2">
    <source>
        <dbReference type="Pfam" id="PF05225"/>
    </source>
</evidence>
<evidence type="ECO:0000256" key="1">
    <source>
        <dbReference type="ARBA" id="ARBA00004123"/>
    </source>
</evidence>
<gene>
    <name evidence="3" type="ORF">PR048_013013</name>
</gene>